<evidence type="ECO:0000256" key="4">
    <source>
        <dbReference type="ARBA" id="ARBA00022475"/>
    </source>
</evidence>
<evidence type="ECO:0000256" key="1">
    <source>
        <dbReference type="ARBA" id="ARBA00004651"/>
    </source>
</evidence>
<feature type="transmembrane region" description="Helical" evidence="13">
    <location>
        <begin position="90"/>
        <end position="112"/>
    </location>
</feature>
<organism evidence="14 15">
    <name type="scientific">Symbiodinium microadriaticum</name>
    <name type="common">Dinoflagellate</name>
    <name type="synonym">Zooxanthella microadriatica</name>
    <dbReference type="NCBI Taxonomy" id="2951"/>
    <lineage>
        <taxon>Eukaryota</taxon>
        <taxon>Sar</taxon>
        <taxon>Alveolata</taxon>
        <taxon>Dinophyceae</taxon>
        <taxon>Suessiales</taxon>
        <taxon>Symbiodiniaceae</taxon>
        <taxon>Symbiodinium</taxon>
    </lineage>
</organism>
<dbReference type="OrthoDB" id="438951at2759"/>
<keyword evidence="7" id="KW-0406">Ion transport</keyword>
<gene>
    <name evidence="14" type="ORF">AK812_SmicGene10464</name>
</gene>
<dbReference type="OMA" id="ASSFCED"/>
<dbReference type="EMBL" id="LSRX01000164">
    <property type="protein sequence ID" value="OLQ06258.1"/>
    <property type="molecule type" value="Genomic_DNA"/>
</dbReference>
<dbReference type="AlphaFoldDB" id="A0A1Q9EFV0"/>
<dbReference type="GO" id="GO:0005886">
    <property type="term" value="C:plasma membrane"/>
    <property type="evidence" value="ECO:0007669"/>
    <property type="project" value="UniProtKB-SubCell"/>
</dbReference>
<comment type="caution">
    <text evidence="14">The sequence shown here is derived from an EMBL/GenBank/DDBJ whole genome shotgun (WGS) entry which is preliminary data.</text>
</comment>
<name>A0A1Q9EFV0_SYMMI</name>
<keyword evidence="11" id="KW-0868">Chloride</keyword>
<dbReference type="InterPro" id="IPR006990">
    <property type="entry name" value="Tweety"/>
</dbReference>
<evidence type="ECO:0000313" key="14">
    <source>
        <dbReference type="EMBL" id="OLQ06258.1"/>
    </source>
</evidence>
<dbReference type="GO" id="GO:0034707">
    <property type="term" value="C:chloride channel complex"/>
    <property type="evidence" value="ECO:0007669"/>
    <property type="project" value="UniProtKB-KW"/>
</dbReference>
<comment type="subcellular location">
    <subcellularLocation>
        <location evidence="1">Cell membrane</location>
        <topology evidence="1">Multi-pass membrane protein</topology>
    </subcellularLocation>
</comment>
<evidence type="ECO:0008006" key="16">
    <source>
        <dbReference type="Google" id="ProtNLM"/>
    </source>
</evidence>
<sequence>MPIPDFPTLPPLPPVVRHPWEATWWVGVLQKLGQEFPTADASDQDWKHFVVRSSTAPAVVLALGFLLTLVVLCSSCCCHRQHSRRRAPSCVPSFLLGALSIVLVLAGAFVYWETSSKALDTAQHQLTRASHDVSVAKDQGTLMKATGLAMMENLEGISSTCPPGTKTVVESYVSRIEKQISSFNSATDAFQKVVDPLPEKVGDVKDRGHAIAKIAMAALLGPLALVLLSCTVVLIAVMTSCSGRCAGCCLRSLAPVLLAPTVLVITLAASTQLEMGIIASSFCEDVDTNALTCIGRIAGEKSEEYKLSEYYITGEGTNTLLEDLDNASALLTSANKTISSYGTQVESLCSWRGLPELEDAAAKANHSLEIGNQLLSEQNVYRYYDVAIRQDLCKTTIVGLGWLVIFQVVVGLLLLPMLVCVAGRYLEARRGWYMEREGLLAQRSARGPAI</sequence>
<feature type="transmembrane region" description="Helical" evidence="13">
    <location>
        <begin position="400"/>
        <end position="426"/>
    </location>
</feature>
<keyword evidence="8 13" id="KW-0472">Membrane</keyword>
<keyword evidence="5 13" id="KW-0812">Transmembrane</keyword>
<dbReference type="Proteomes" id="UP000186817">
    <property type="component" value="Unassembled WGS sequence"/>
</dbReference>
<reference evidence="14 15" key="1">
    <citation type="submission" date="2016-02" db="EMBL/GenBank/DDBJ databases">
        <title>Genome analysis of coral dinoflagellate symbionts highlights evolutionary adaptations to a symbiotic lifestyle.</title>
        <authorList>
            <person name="Aranda M."/>
            <person name="Li Y."/>
            <person name="Liew Y.J."/>
            <person name="Baumgarten S."/>
            <person name="Simakov O."/>
            <person name="Wilson M."/>
            <person name="Piel J."/>
            <person name="Ashoor H."/>
            <person name="Bougouffa S."/>
            <person name="Bajic V.B."/>
            <person name="Ryu T."/>
            <person name="Ravasi T."/>
            <person name="Bayer T."/>
            <person name="Micklem G."/>
            <person name="Kim H."/>
            <person name="Bhak J."/>
            <person name="Lajeunesse T.C."/>
            <person name="Voolstra C.R."/>
        </authorList>
    </citation>
    <scope>NUCLEOTIDE SEQUENCE [LARGE SCALE GENOMIC DNA]</scope>
    <source>
        <strain evidence="14 15">CCMP2467</strain>
    </source>
</reference>
<evidence type="ECO:0000256" key="11">
    <source>
        <dbReference type="ARBA" id="ARBA00023214"/>
    </source>
</evidence>
<keyword evidence="9" id="KW-0869">Chloride channel</keyword>
<evidence type="ECO:0000313" key="15">
    <source>
        <dbReference type="Proteomes" id="UP000186817"/>
    </source>
</evidence>
<evidence type="ECO:0000256" key="12">
    <source>
        <dbReference type="ARBA" id="ARBA00023303"/>
    </source>
</evidence>
<dbReference type="GO" id="GO:0005229">
    <property type="term" value="F:intracellularly calcium-gated chloride channel activity"/>
    <property type="evidence" value="ECO:0007669"/>
    <property type="project" value="TreeGrafter"/>
</dbReference>
<protein>
    <recommendedName>
        <fullName evidence="16">Protein tweety homolog</fullName>
    </recommendedName>
</protein>
<keyword evidence="6 13" id="KW-1133">Transmembrane helix</keyword>
<keyword evidence="12" id="KW-0407">Ion channel</keyword>
<evidence type="ECO:0000256" key="6">
    <source>
        <dbReference type="ARBA" id="ARBA00022989"/>
    </source>
</evidence>
<feature type="transmembrane region" description="Helical" evidence="13">
    <location>
        <begin position="249"/>
        <end position="269"/>
    </location>
</feature>
<keyword evidence="3" id="KW-0813">Transport</keyword>
<feature type="transmembrane region" description="Helical" evidence="13">
    <location>
        <begin position="56"/>
        <end position="78"/>
    </location>
</feature>
<dbReference type="PANTHER" id="PTHR12424:SF8">
    <property type="entry name" value="PROTEIN TWEETY"/>
    <property type="match status" value="1"/>
</dbReference>
<evidence type="ECO:0000256" key="3">
    <source>
        <dbReference type="ARBA" id="ARBA00022448"/>
    </source>
</evidence>
<feature type="transmembrane region" description="Helical" evidence="13">
    <location>
        <begin position="214"/>
        <end position="237"/>
    </location>
</feature>
<dbReference type="PANTHER" id="PTHR12424">
    <property type="entry name" value="TWEETY-RELATED"/>
    <property type="match status" value="1"/>
</dbReference>
<dbReference type="GO" id="GO:0072320">
    <property type="term" value="F:volume-sensitive chloride channel activity"/>
    <property type="evidence" value="ECO:0007669"/>
    <property type="project" value="TreeGrafter"/>
</dbReference>
<evidence type="ECO:0000256" key="7">
    <source>
        <dbReference type="ARBA" id="ARBA00023065"/>
    </source>
</evidence>
<evidence type="ECO:0000256" key="10">
    <source>
        <dbReference type="ARBA" id="ARBA00023180"/>
    </source>
</evidence>
<evidence type="ECO:0000256" key="8">
    <source>
        <dbReference type="ARBA" id="ARBA00023136"/>
    </source>
</evidence>
<accession>A0A1Q9EFV0</accession>
<proteinExistence type="inferred from homology"/>
<keyword evidence="15" id="KW-1185">Reference proteome</keyword>
<evidence type="ECO:0000256" key="2">
    <source>
        <dbReference type="ARBA" id="ARBA00009849"/>
    </source>
</evidence>
<evidence type="ECO:0000256" key="9">
    <source>
        <dbReference type="ARBA" id="ARBA00023173"/>
    </source>
</evidence>
<dbReference type="Pfam" id="PF04906">
    <property type="entry name" value="Tweety"/>
    <property type="match status" value="1"/>
</dbReference>
<evidence type="ECO:0000256" key="13">
    <source>
        <dbReference type="SAM" id="Phobius"/>
    </source>
</evidence>
<comment type="similarity">
    <text evidence="2">Belongs to the tweety family.</text>
</comment>
<evidence type="ECO:0000256" key="5">
    <source>
        <dbReference type="ARBA" id="ARBA00022692"/>
    </source>
</evidence>
<keyword evidence="10" id="KW-0325">Glycoprotein</keyword>
<keyword evidence="4" id="KW-1003">Cell membrane</keyword>